<proteinExistence type="predicted"/>
<dbReference type="InterPro" id="IPR052709">
    <property type="entry name" value="Transposase-MT_Hybrid"/>
</dbReference>
<dbReference type="PANTHER" id="PTHR46060:SF1">
    <property type="entry name" value="MARINER MOS1 TRANSPOSASE-LIKE PROTEIN"/>
    <property type="match status" value="1"/>
</dbReference>
<accession>A0A0P4VYL2</accession>
<reference evidence="1" key="1">
    <citation type="submission" date="2015-09" db="EMBL/GenBank/DDBJ databases">
        <title>Scylla olivacea transcriptome.</title>
        <authorList>
            <person name="Ikhwanuddin M."/>
        </authorList>
    </citation>
    <scope>NUCLEOTIDE SEQUENCE</scope>
</reference>
<dbReference type="Gene3D" id="3.30.420.10">
    <property type="entry name" value="Ribonuclease H-like superfamily/Ribonuclease H"/>
    <property type="match status" value="1"/>
</dbReference>
<dbReference type="PANTHER" id="PTHR46060">
    <property type="entry name" value="MARINER MOS1 TRANSPOSASE-LIKE PROTEIN"/>
    <property type="match status" value="1"/>
</dbReference>
<protein>
    <submittedName>
        <fullName evidence="1">Uncharacterized protein</fullName>
    </submittedName>
</protein>
<dbReference type="EMBL" id="GDRN01087021">
    <property type="protein sequence ID" value="JAI61091.1"/>
    <property type="molecule type" value="Transcribed_RNA"/>
</dbReference>
<dbReference type="InterPro" id="IPR001888">
    <property type="entry name" value="Transposase_1"/>
</dbReference>
<dbReference type="AlphaFoldDB" id="A0A0P4VYL2"/>
<organism evidence="1">
    <name type="scientific">Scylla olivacea</name>
    <name type="common">Orange mud crab</name>
    <name type="synonym">Cancer olivacea</name>
    <dbReference type="NCBI Taxonomy" id="85551"/>
    <lineage>
        <taxon>Eukaryota</taxon>
        <taxon>Metazoa</taxon>
        <taxon>Ecdysozoa</taxon>
        <taxon>Arthropoda</taxon>
        <taxon>Crustacea</taxon>
        <taxon>Multicrustacea</taxon>
        <taxon>Malacostraca</taxon>
        <taxon>Eumalacostraca</taxon>
        <taxon>Eucarida</taxon>
        <taxon>Decapoda</taxon>
        <taxon>Pleocyemata</taxon>
        <taxon>Brachyura</taxon>
        <taxon>Eubrachyura</taxon>
        <taxon>Portunoidea</taxon>
        <taxon>Portunidae</taxon>
        <taxon>Portuninae</taxon>
        <taxon>Scylla</taxon>
    </lineage>
</organism>
<name>A0A0P4VYL2_SCYOL</name>
<sequence>MWLGITYGSVQSVITKYLFMRRMLAKFVPKLLSDQQKENRKEISQEMLKCASQDQNFMNTIITGNETWAYSYDPETKLQSSQWKQPSLPRPKKVRQVRNSVKLSMTCFYCYKGIVHHEYAPQGQTFNKEYYLGVLRHFHEAVRQK</sequence>
<evidence type="ECO:0000313" key="1">
    <source>
        <dbReference type="EMBL" id="JAI61091.1"/>
    </source>
</evidence>
<dbReference type="GO" id="GO:0003676">
    <property type="term" value="F:nucleic acid binding"/>
    <property type="evidence" value="ECO:0007669"/>
    <property type="project" value="InterPro"/>
</dbReference>
<dbReference type="Pfam" id="PF01359">
    <property type="entry name" value="Transposase_1"/>
    <property type="match status" value="1"/>
</dbReference>
<dbReference type="InterPro" id="IPR036397">
    <property type="entry name" value="RNaseH_sf"/>
</dbReference>